<organism evidence="1 2">
    <name type="scientific">Eumeta variegata</name>
    <name type="common">Bagworm moth</name>
    <name type="synonym">Eumeta japonica</name>
    <dbReference type="NCBI Taxonomy" id="151549"/>
    <lineage>
        <taxon>Eukaryota</taxon>
        <taxon>Metazoa</taxon>
        <taxon>Ecdysozoa</taxon>
        <taxon>Arthropoda</taxon>
        <taxon>Hexapoda</taxon>
        <taxon>Insecta</taxon>
        <taxon>Pterygota</taxon>
        <taxon>Neoptera</taxon>
        <taxon>Endopterygota</taxon>
        <taxon>Lepidoptera</taxon>
        <taxon>Glossata</taxon>
        <taxon>Ditrysia</taxon>
        <taxon>Tineoidea</taxon>
        <taxon>Psychidae</taxon>
        <taxon>Oiketicinae</taxon>
        <taxon>Eumeta</taxon>
    </lineage>
</organism>
<sequence>MQHAAAFLYYFLKFPDSSLKEISIRRVDFRPIEFRRSESKKTVLDRKPCRQDIVRSWIIRDSILVAATGRRTYLLPQAQASSRREYDPDESKWVVTLWGSIS</sequence>
<accession>A0A4C1UT88</accession>
<proteinExistence type="predicted"/>
<dbReference type="AlphaFoldDB" id="A0A4C1UT88"/>
<dbReference type="Proteomes" id="UP000299102">
    <property type="component" value="Unassembled WGS sequence"/>
</dbReference>
<protein>
    <submittedName>
        <fullName evidence="1">Uncharacterized protein</fullName>
    </submittedName>
</protein>
<evidence type="ECO:0000313" key="1">
    <source>
        <dbReference type="EMBL" id="GBP29247.1"/>
    </source>
</evidence>
<keyword evidence="2" id="KW-1185">Reference proteome</keyword>
<name>A0A4C1UT88_EUMVA</name>
<comment type="caution">
    <text evidence="1">The sequence shown here is derived from an EMBL/GenBank/DDBJ whole genome shotgun (WGS) entry which is preliminary data.</text>
</comment>
<dbReference type="EMBL" id="BGZK01000217">
    <property type="protein sequence ID" value="GBP29247.1"/>
    <property type="molecule type" value="Genomic_DNA"/>
</dbReference>
<evidence type="ECO:0000313" key="2">
    <source>
        <dbReference type="Proteomes" id="UP000299102"/>
    </source>
</evidence>
<gene>
    <name evidence="1" type="ORF">EVAR_20610_1</name>
</gene>
<reference evidence="1 2" key="1">
    <citation type="journal article" date="2019" name="Commun. Biol.">
        <title>The bagworm genome reveals a unique fibroin gene that provides high tensile strength.</title>
        <authorList>
            <person name="Kono N."/>
            <person name="Nakamura H."/>
            <person name="Ohtoshi R."/>
            <person name="Tomita M."/>
            <person name="Numata K."/>
            <person name="Arakawa K."/>
        </authorList>
    </citation>
    <scope>NUCLEOTIDE SEQUENCE [LARGE SCALE GENOMIC DNA]</scope>
</reference>